<evidence type="ECO:0000313" key="1">
    <source>
        <dbReference type="EMBL" id="KAL2798076.1"/>
    </source>
</evidence>
<comment type="caution">
    <text evidence="1">The sequence shown here is derived from an EMBL/GenBank/DDBJ whole genome shotgun (WGS) entry which is preliminary data.</text>
</comment>
<sequence>MRMKLLHCLICPVTGPSRDTLCLQPLLLTGRTLTYFYPRLLLTLPAPSGCEQEALLNFRVWHSAPMASDASYQREWASSAILPSHISITDPPVNARSDGSLPVTFSKHRHTAAPSSKAHLLFVPGPDPEVTYFCFTRYHIYDL</sequence>
<protein>
    <submittedName>
        <fullName evidence="1">Uncharacterized protein</fullName>
    </submittedName>
</protein>
<keyword evidence="2" id="KW-1185">Reference proteome</keyword>
<evidence type="ECO:0000313" key="2">
    <source>
        <dbReference type="Proteomes" id="UP001610563"/>
    </source>
</evidence>
<accession>A0ABR4GGK5</accession>
<gene>
    <name evidence="1" type="ORF">BJX66DRAFT_63507</name>
</gene>
<dbReference type="EMBL" id="JBFTWV010000015">
    <property type="protein sequence ID" value="KAL2798076.1"/>
    <property type="molecule type" value="Genomic_DNA"/>
</dbReference>
<proteinExistence type="predicted"/>
<name>A0ABR4GGK5_9EURO</name>
<organism evidence="1 2">
    <name type="scientific">Aspergillus keveii</name>
    <dbReference type="NCBI Taxonomy" id="714993"/>
    <lineage>
        <taxon>Eukaryota</taxon>
        <taxon>Fungi</taxon>
        <taxon>Dikarya</taxon>
        <taxon>Ascomycota</taxon>
        <taxon>Pezizomycotina</taxon>
        <taxon>Eurotiomycetes</taxon>
        <taxon>Eurotiomycetidae</taxon>
        <taxon>Eurotiales</taxon>
        <taxon>Aspergillaceae</taxon>
        <taxon>Aspergillus</taxon>
        <taxon>Aspergillus subgen. Nidulantes</taxon>
    </lineage>
</organism>
<dbReference type="Proteomes" id="UP001610563">
    <property type="component" value="Unassembled WGS sequence"/>
</dbReference>
<reference evidence="1 2" key="1">
    <citation type="submission" date="2024-07" db="EMBL/GenBank/DDBJ databases">
        <title>Section-level genome sequencing and comparative genomics of Aspergillus sections Usti and Cavernicolus.</title>
        <authorList>
            <consortium name="Lawrence Berkeley National Laboratory"/>
            <person name="Nybo J.L."/>
            <person name="Vesth T.C."/>
            <person name="Theobald S."/>
            <person name="Frisvad J.C."/>
            <person name="Larsen T.O."/>
            <person name="Kjaerboelling I."/>
            <person name="Rothschild-Mancinelli K."/>
            <person name="Lyhne E.K."/>
            <person name="Kogle M.E."/>
            <person name="Barry K."/>
            <person name="Clum A."/>
            <person name="Na H."/>
            <person name="Ledsgaard L."/>
            <person name="Lin J."/>
            <person name="Lipzen A."/>
            <person name="Kuo A."/>
            <person name="Riley R."/>
            <person name="Mondo S."/>
            <person name="Labutti K."/>
            <person name="Haridas S."/>
            <person name="Pangalinan J."/>
            <person name="Salamov A.A."/>
            <person name="Simmons B.A."/>
            <person name="Magnuson J.K."/>
            <person name="Chen J."/>
            <person name="Drula E."/>
            <person name="Henrissat B."/>
            <person name="Wiebenga A."/>
            <person name="Lubbers R.J."/>
            <person name="Gomes A.C."/>
            <person name="Makela M.R."/>
            <person name="Stajich J."/>
            <person name="Grigoriev I.V."/>
            <person name="Mortensen U.H."/>
            <person name="De Vries R.P."/>
            <person name="Baker S.E."/>
            <person name="Andersen M.R."/>
        </authorList>
    </citation>
    <scope>NUCLEOTIDE SEQUENCE [LARGE SCALE GENOMIC DNA]</scope>
    <source>
        <strain evidence="1 2">CBS 209.92</strain>
    </source>
</reference>